<dbReference type="Pfam" id="PF01814">
    <property type="entry name" value="Hemerythrin"/>
    <property type="match status" value="1"/>
</dbReference>
<dbReference type="RefSeq" id="WP_145718724.1">
    <property type="nucleotide sequence ID" value="NZ_BAAAFY010000006.1"/>
</dbReference>
<dbReference type="EMBL" id="VLLG01000006">
    <property type="protein sequence ID" value="TWI82543.1"/>
    <property type="molecule type" value="Genomic_DNA"/>
</dbReference>
<dbReference type="Gene3D" id="1.20.120.520">
    <property type="entry name" value="nmb1532 protein domain like"/>
    <property type="match status" value="1"/>
</dbReference>
<proteinExistence type="predicted"/>
<sequence length="167" mass="19180">MITNRKPVKRSPALVPLSRDHHDGLLLCWKIREGTRKAVDADRIRRYVIHCFERELAAHFQEEEALVFTVLAADDPMKRTALAQHEELRRLAGELEKAHGGGQAYLAAFADKLDEHIRYEERALFPYIEAKLSGEQLQEMGLAIEAMHRKGTASVWPDPFWEKNLPI</sequence>
<keyword evidence="3" id="KW-1185">Reference proteome</keyword>
<dbReference type="AlphaFoldDB" id="A0A562SN06"/>
<evidence type="ECO:0000259" key="1">
    <source>
        <dbReference type="Pfam" id="PF01814"/>
    </source>
</evidence>
<protein>
    <submittedName>
        <fullName evidence="2">Hemerythrin HHE cation binding domain-containing protein</fullName>
    </submittedName>
</protein>
<comment type="caution">
    <text evidence="2">The sequence shown here is derived from an EMBL/GenBank/DDBJ whole genome shotgun (WGS) entry which is preliminary data.</text>
</comment>
<gene>
    <name evidence="2" type="ORF">LX66_5117</name>
</gene>
<dbReference type="Proteomes" id="UP000316778">
    <property type="component" value="Unassembled WGS sequence"/>
</dbReference>
<evidence type="ECO:0000313" key="2">
    <source>
        <dbReference type="EMBL" id="TWI82543.1"/>
    </source>
</evidence>
<evidence type="ECO:0000313" key="3">
    <source>
        <dbReference type="Proteomes" id="UP000316778"/>
    </source>
</evidence>
<feature type="domain" description="Hemerythrin-like" evidence="1">
    <location>
        <begin position="30"/>
        <end position="128"/>
    </location>
</feature>
<reference evidence="2 3" key="1">
    <citation type="journal article" date="2013" name="Stand. Genomic Sci.">
        <title>Genomic Encyclopedia of Type Strains, Phase I: The one thousand microbial genomes (KMG-I) project.</title>
        <authorList>
            <person name="Kyrpides N.C."/>
            <person name="Woyke T."/>
            <person name="Eisen J.A."/>
            <person name="Garrity G."/>
            <person name="Lilburn T.G."/>
            <person name="Beck B.J."/>
            <person name="Whitman W.B."/>
            <person name="Hugenholtz P."/>
            <person name="Klenk H.P."/>
        </authorList>
    </citation>
    <scope>NUCLEOTIDE SEQUENCE [LARGE SCALE GENOMIC DNA]</scope>
    <source>
        <strain evidence="2 3">DSM 13484</strain>
    </source>
</reference>
<organism evidence="2 3">
    <name type="scientific">Chitinophaga japonensis</name>
    <name type="common">Flexibacter japonensis</name>
    <dbReference type="NCBI Taxonomy" id="104662"/>
    <lineage>
        <taxon>Bacteria</taxon>
        <taxon>Pseudomonadati</taxon>
        <taxon>Bacteroidota</taxon>
        <taxon>Chitinophagia</taxon>
        <taxon>Chitinophagales</taxon>
        <taxon>Chitinophagaceae</taxon>
        <taxon>Chitinophaga</taxon>
    </lineage>
</organism>
<dbReference type="OrthoDB" id="9793254at2"/>
<dbReference type="InterPro" id="IPR012312">
    <property type="entry name" value="Hemerythrin-like"/>
</dbReference>
<accession>A0A562SN06</accession>
<name>A0A562SN06_CHIJA</name>